<accession>A0A915I8N1</accession>
<evidence type="ECO:0000313" key="3">
    <source>
        <dbReference type="WBParaSite" id="nRc.2.0.1.t10524-RA"/>
    </source>
</evidence>
<dbReference type="Proteomes" id="UP000887565">
    <property type="component" value="Unplaced"/>
</dbReference>
<feature type="compositionally biased region" description="Low complexity" evidence="1">
    <location>
        <begin position="74"/>
        <end position="86"/>
    </location>
</feature>
<name>A0A915I8N1_ROMCU</name>
<dbReference type="AlphaFoldDB" id="A0A915I8N1"/>
<proteinExistence type="predicted"/>
<keyword evidence="2" id="KW-1185">Reference proteome</keyword>
<feature type="region of interest" description="Disordered" evidence="1">
    <location>
        <begin position="67"/>
        <end position="90"/>
    </location>
</feature>
<organism evidence="2 3">
    <name type="scientific">Romanomermis culicivorax</name>
    <name type="common">Nematode worm</name>
    <dbReference type="NCBI Taxonomy" id="13658"/>
    <lineage>
        <taxon>Eukaryota</taxon>
        <taxon>Metazoa</taxon>
        <taxon>Ecdysozoa</taxon>
        <taxon>Nematoda</taxon>
        <taxon>Enoplea</taxon>
        <taxon>Dorylaimia</taxon>
        <taxon>Mermithida</taxon>
        <taxon>Mermithoidea</taxon>
        <taxon>Mermithidae</taxon>
        <taxon>Romanomermis</taxon>
    </lineage>
</organism>
<sequence length="132" mass="13970">MEKDPHLIRSSIGYPSRPSTASMLLSFTEPSFATAASLHSTSASFIRFGLGVESPSFDDKLVADDEEVVGDSIPQPRSPFRSSTPPRADDADVARPLLATDWALLATAPIPPASIRRASAVGGEMLPRCDGS</sequence>
<protein>
    <submittedName>
        <fullName evidence="3">Uncharacterized protein</fullName>
    </submittedName>
</protein>
<dbReference type="WBParaSite" id="nRc.2.0.1.t10524-RA">
    <property type="protein sequence ID" value="nRc.2.0.1.t10524-RA"/>
    <property type="gene ID" value="nRc.2.0.1.g10524"/>
</dbReference>
<evidence type="ECO:0000313" key="2">
    <source>
        <dbReference type="Proteomes" id="UP000887565"/>
    </source>
</evidence>
<evidence type="ECO:0000256" key="1">
    <source>
        <dbReference type="SAM" id="MobiDB-lite"/>
    </source>
</evidence>
<reference evidence="3" key="1">
    <citation type="submission" date="2022-11" db="UniProtKB">
        <authorList>
            <consortium name="WormBaseParasite"/>
        </authorList>
    </citation>
    <scope>IDENTIFICATION</scope>
</reference>